<dbReference type="InterPro" id="IPR050500">
    <property type="entry name" value="Phos_Acetyltrans/Butyryltrans"/>
</dbReference>
<keyword evidence="12" id="KW-0407">Ion channel</keyword>
<reference evidence="18" key="2">
    <citation type="submission" date="2011-02" db="EMBL/GenBank/DDBJ databases">
        <authorList>
            <person name="MacLean D."/>
        </authorList>
    </citation>
    <scope>NUCLEOTIDE SEQUENCE</scope>
</reference>
<dbReference type="InterPro" id="IPR004614">
    <property type="entry name" value="P_AcTrfase"/>
</dbReference>
<feature type="transmembrane region" description="Helical" evidence="16">
    <location>
        <begin position="1054"/>
        <end position="1078"/>
    </location>
</feature>
<evidence type="ECO:0000256" key="2">
    <source>
        <dbReference type="ARBA" id="ARBA00004989"/>
    </source>
</evidence>
<dbReference type="InterPro" id="IPR018490">
    <property type="entry name" value="cNMP-bd_dom_sf"/>
</dbReference>
<dbReference type="InterPro" id="IPR014710">
    <property type="entry name" value="RmlC-like_jellyroll"/>
</dbReference>
<dbReference type="EC" id="2.3.1.8" evidence="3"/>
<dbReference type="InterPro" id="IPR010766">
    <property type="entry name" value="DRTGG"/>
</dbReference>
<name>F0WN86_9STRA</name>
<dbReference type="Gene3D" id="1.10.287.630">
    <property type="entry name" value="Helix hairpin bin"/>
    <property type="match status" value="1"/>
</dbReference>
<dbReference type="Pfam" id="PF07085">
    <property type="entry name" value="DRTGG"/>
    <property type="match status" value="1"/>
</dbReference>
<evidence type="ECO:0000256" key="8">
    <source>
        <dbReference type="ARBA" id="ARBA00022989"/>
    </source>
</evidence>
<dbReference type="InterPro" id="IPR002505">
    <property type="entry name" value="PTA_PTB"/>
</dbReference>
<keyword evidence="7 16" id="KW-0812">Transmembrane</keyword>
<protein>
    <recommendedName>
        <fullName evidence="4">Phosphate acetyltransferase</fullName>
        <ecNumber evidence="3">2.3.1.8</ecNumber>
    </recommendedName>
    <alternativeName>
        <fullName evidence="14">Phosphotransacetylase</fullName>
    </alternativeName>
</protein>
<evidence type="ECO:0000256" key="9">
    <source>
        <dbReference type="ARBA" id="ARBA00023065"/>
    </source>
</evidence>
<dbReference type="InterPro" id="IPR042112">
    <property type="entry name" value="P_AcTrfase_dom2"/>
</dbReference>
<dbReference type="SUPFAM" id="SSF52540">
    <property type="entry name" value="P-loop containing nucleoside triphosphate hydrolases"/>
    <property type="match status" value="1"/>
</dbReference>
<dbReference type="Gene3D" id="3.40.1390.20">
    <property type="entry name" value="HprK N-terminal domain-like"/>
    <property type="match status" value="1"/>
</dbReference>
<evidence type="ECO:0000259" key="17">
    <source>
        <dbReference type="PROSITE" id="PS50042"/>
    </source>
</evidence>
<dbReference type="Gene3D" id="2.60.120.10">
    <property type="entry name" value="Jelly Rolls"/>
    <property type="match status" value="1"/>
</dbReference>
<dbReference type="InterPro" id="IPR013099">
    <property type="entry name" value="K_chnl_dom"/>
</dbReference>
<evidence type="ECO:0000256" key="11">
    <source>
        <dbReference type="ARBA" id="ARBA00023286"/>
    </source>
</evidence>
<dbReference type="InterPro" id="IPR000595">
    <property type="entry name" value="cNMP-bd_dom"/>
</dbReference>
<dbReference type="Gene3D" id="3.40.50.10950">
    <property type="match status" value="1"/>
</dbReference>
<dbReference type="SUPFAM" id="SSF51206">
    <property type="entry name" value="cAMP-binding domain-like"/>
    <property type="match status" value="1"/>
</dbReference>
<evidence type="ECO:0000256" key="12">
    <source>
        <dbReference type="ARBA" id="ARBA00023303"/>
    </source>
</evidence>
<keyword evidence="5" id="KW-0813">Transport</keyword>
<dbReference type="SUPFAM" id="SSF81324">
    <property type="entry name" value="Voltage-gated potassium channels"/>
    <property type="match status" value="2"/>
</dbReference>
<dbReference type="InterPro" id="IPR042113">
    <property type="entry name" value="P_AcTrfase_dom1"/>
</dbReference>
<evidence type="ECO:0000256" key="7">
    <source>
        <dbReference type="ARBA" id="ARBA00022692"/>
    </source>
</evidence>
<dbReference type="Gene3D" id="3.40.50.10750">
    <property type="entry name" value="Isocitrate/Isopropylmalate dehydrogenase-like"/>
    <property type="match status" value="1"/>
</dbReference>
<accession>F0WN86</accession>
<dbReference type="SUPFAM" id="SSF53659">
    <property type="entry name" value="Isocitrate/Isopropylmalate dehydrogenase-like"/>
    <property type="match status" value="1"/>
</dbReference>
<comment type="pathway">
    <text evidence="2">Metabolic intermediate biosynthesis; acetyl-CoA biosynthesis; acetyl-CoA from acetate: step 2/2.</text>
</comment>
<keyword evidence="6 18" id="KW-0808">Transferase</keyword>
<dbReference type="NCBIfam" id="NF007233">
    <property type="entry name" value="PRK09653.1"/>
    <property type="match status" value="1"/>
</dbReference>
<dbReference type="GO" id="GO:0016020">
    <property type="term" value="C:membrane"/>
    <property type="evidence" value="ECO:0007669"/>
    <property type="project" value="UniProtKB-SubCell"/>
</dbReference>
<proteinExistence type="predicted"/>
<dbReference type="NCBIfam" id="TIGR00651">
    <property type="entry name" value="pta"/>
    <property type="match status" value="1"/>
</dbReference>
<dbReference type="InterPro" id="IPR028979">
    <property type="entry name" value="Ser_kin/Pase_Hpr-like_N_sf"/>
</dbReference>
<evidence type="ECO:0000256" key="13">
    <source>
        <dbReference type="ARBA" id="ARBA00023315"/>
    </source>
</evidence>
<gene>
    <name evidence="18" type="primary">AlNc14C167G7918</name>
    <name evidence="18" type="ORF">ALNC14_089180</name>
</gene>
<feature type="transmembrane region" description="Helical" evidence="16">
    <location>
        <begin position="1351"/>
        <end position="1369"/>
    </location>
</feature>
<dbReference type="Pfam" id="PF07885">
    <property type="entry name" value="Ion_trans_2"/>
    <property type="match status" value="1"/>
</dbReference>
<feature type="domain" description="Cyclic nucleotide-binding" evidence="17">
    <location>
        <begin position="1191"/>
        <end position="1258"/>
    </location>
</feature>
<dbReference type="CDD" id="cd00038">
    <property type="entry name" value="CAP_ED"/>
    <property type="match status" value="1"/>
</dbReference>
<keyword evidence="10 16" id="KW-0472">Membrane</keyword>
<evidence type="ECO:0000256" key="6">
    <source>
        <dbReference type="ARBA" id="ARBA00022679"/>
    </source>
</evidence>
<dbReference type="PROSITE" id="PS50042">
    <property type="entry name" value="CNMP_BINDING_3"/>
    <property type="match status" value="1"/>
</dbReference>
<evidence type="ECO:0000256" key="4">
    <source>
        <dbReference type="ARBA" id="ARBA00021528"/>
    </source>
</evidence>
<evidence type="ECO:0000256" key="15">
    <source>
        <dbReference type="SAM" id="MobiDB-lite"/>
    </source>
</evidence>
<keyword evidence="11" id="KW-1071">Ligand-gated ion channel</keyword>
<evidence type="ECO:0000256" key="14">
    <source>
        <dbReference type="ARBA" id="ARBA00031108"/>
    </source>
</evidence>
<sequence>MFRNRMDHVVRVWRRSFSSCTPIQRLYLTSTDYVPHTAPLLLGLASVLEQKYGRIGYFRPILPTRKSAPIDHHVPLMQKLLGLEPHEKKPLYAVTSEEAVDYCLRNQQDQLIDRVLFTLEKAQEEHDFMIIEGSAFPSHETNSVSWQLHKQIANALGARVVLCMDAGTPDFPSSDSELIDAIVIRALLGREQAEADRVGYFGTLINRVGTSDPSAFALRLEKAFEKHKLPYLGFLPYDRILASRRLNEVADRLGAKAIVDANESAKTVSISEIVVASSQLKEFLHHVKDRKDGLLVLTSADRSDMLLGLLASRLPGILPRIAGILLTNGEYPDSQTQAILQGVAESRKAGLSIPIYLVGMDTYTASAKLSRIRTGILPTSVQKITASQALMERFMNKKLLVGELAHGFISHCSPKQFEHILYIKARQSHRHIVLPEGNDDRILRAADEILRSNLAKLTILGDVHEIQLQAKTLGLDLSSATLINPVDSEHLERYIDRYLFLRRHKGVVKDMARDVVIDATYFGTMMVEMGDADGMVSGAYHTTADTIRPALQLIKTFPDRPLVSSIFFMGLEDGVRIFGDCAVNANPSAEQLAQIAVTSAESAQAFGMHPRVAMLSYATGESNSGPNVDKVREATRIAQTLRPDLDIFGPIQYDAAVDQAVAKQKIKTLTAQSERVGGHANVLIFPDLNAGNNTYKAVQQATRCIAIGPMLQGLRKPVNDLSRGASVKDIVTTVAITAIQAHQMQSVSVSSDSSLVPGKAKAGSSSSKKSNQYDVIAISLLVFRLVEFAYLSFSIPLRVGFYFDPFQTHASGSWSTSLTVFTLLDVVAEAIAIGHVAGLGKRQRRAIASLADAAASHNVHGRRARATPMRSPSFRDETSDSVRSSDTRVVEGLSVIHLVSMVPLECIAGLTGANTLHVLRLHRLLRLEGFSSWWTSVNETFASVGFLKRMHSGEKLLYQTILVGGLVCHIAACGYMLIAHVECGLEMELCELVIASSAHRRLDTMASRTCWAVEDRLLHASTFRKYSRSLYWASRTLITLGYYDVAPRTDLETIFSIGIQLLGAVFSTSIIATLLFIFRYRNLRRAKFNAHVDNAKHLMKLYKLPKKMQKRVFQYYDHVWSVYSGLPEEHHVLEKLPEHLQTQIRYQVRIKPLYSVSFLGKEQLEFVNMLAVELLHRIYAPKDWIVRRVPTSLYFVSIGEVVLLHKTAREGRTKLIGVGTHFGSNALLYADWNVDIVARAHTFCELHHLPHHAFQDTLHAFFGDQAGVQLERMRVKLSRQDQQQQKTEKMLGKMITQRPTVFSIGDVQEDKLQAPVGVYRTIHWARNIRPRNWFRDWTLPESSFRYCWEHLRFACLTFIAFEVPFYLAFDGGWPFFMDDRYAKEWIWSIVVELFFGLDFIFQCRYFTVQDPVLQTLVHDPNYLVEHYKRNGMRMDAVALIPLPLILEILSFGPIHSRWMYLFRLFRLCRLSKFHFYLSEIVRLRNLSSRVEHALGLILYVTWTMHVTGCLWFEMARLSVPPVFPIEHKA</sequence>
<evidence type="ECO:0000313" key="18">
    <source>
        <dbReference type="EMBL" id="CCA22775.1"/>
    </source>
</evidence>
<keyword evidence="8 16" id="KW-1133">Transmembrane helix</keyword>
<evidence type="ECO:0000256" key="5">
    <source>
        <dbReference type="ARBA" id="ARBA00022448"/>
    </source>
</evidence>
<dbReference type="GO" id="GO:0034220">
    <property type="term" value="P:monoatomic ion transmembrane transport"/>
    <property type="evidence" value="ECO:0007669"/>
    <property type="project" value="UniProtKB-KW"/>
</dbReference>
<keyword evidence="13" id="KW-0012">Acyltransferase</keyword>
<keyword evidence="9" id="KW-0406">Ion transport</keyword>
<feature type="transmembrane region" description="Helical" evidence="16">
    <location>
        <begin position="1385"/>
        <end position="1401"/>
    </location>
</feature>
<evidence type="ECO:0000256" key="3">
    <source>
        <dbReference type="ARBA" id="ARBA00012707"/>
    </source>
</evidence>
<dbReference type="PANTHER" id="PTHR43356">
    <property type="entry name" value="PHOSPHATE ACETYLTRANSFERASE"/>
    <property type="match status" value="1"/>
</dbReference>
<feature type="region of interest" description="Disordered" evidence="15">
    <location>
        <begin position="859"/>
        <end position="880"/>
    </location>
</feature>
<dbReference type="InterPro" id="IPR027417">
    <property type="entry name" value="P-loop_NTPase"/>
</dbReference>
<evidence type="ECO:0000256" key="1">
    <source>
        <dbReference type="ARBA" id="ARBA00004141"/>
    </source>
</evidence>
<feature type="transmembrane region" description="Helical" evidence="16">
    <location>
        <begin position="1436"/>
        <end position="1454"/>
    </location>
</feature>
<dbReference type="SUPFAM" id="SSF75138">
    <property type="entry name" value="HprK N-terminal domain-like"/>
    <property type="match status" value="1"/>
</dbReference>
<organism evidence="18">
    <name type="scientific">Albugo laibachii Nc14</name>
    <dbReference type="NCBI Taxonomy" id="890382"/>
    <lineage>
        <taxon>Eukaryota</taxon>
        <taxon>Sar</taxon>
        <taxon>Stramenopiles</taxon>
        <taxon>Oomycota</taxon>
        <taxon>Peronosporomycetes</taxon>
        <taxon>Albuginales</taxon>
        <taxon>Albuginaceae</taxon>
        <taxon>Albugo</taxon>
    </lineage>
</organism>
<dbReference type="Pfam" id="PF01515">
    <property type="entry name" value="PTA_PTB"/>
    <property type="match status" value="1"/>
</dbReference>
<dbReference type="GO" id="GO:0008959">
    <property type="term" value="F:phosphate acetyltransferase activity"/>
    <property type="evidence" value="ECO:0007669"/>
    <property type="project" value="UniProtKB-EC"/>
</dbReference>
<feature type="transmembrane region" description="Helical" evidence="16">
    <location>
        <begin position="956"/>
        <end position="978"/>
    </location>
</feature>
<comment type="subcellular location">
    <subcellularLocation>
        <location evidence="1">Membrane</location>
        <topology evidence="1">Multi-pass membrane protein</topology>
    </subcellularLocation>
</comment>
<dbReference type="FunFam" id="1.10.287.630:FF:000001">
    <property type="entry name" value="Cyclic nucleotide-gated channel alpha 3"/>
    <property type="match status" value="1"/>
</dbReference>
<dbReference type="EMBL" id="FR824212">
    <property type="protein sequence ID" value="CCA22775.1"/>
    <property type="molecule type" value="Genomic_DNA"/>
</dbReference>
<dbReference type="NCBIfam" id="NF004167">
    <property type="entry name" value="PRK05632.1"/>
    <property type="match status" value="1"/>
</dbReference>
<evidence type="ECO:0000256" key="16">
    <source>
        <dbReference type="SAM" id="Phobius"/>
    </source>
</evidence>
<reference evidence="18" key="1">
    <citation type="journal article" date="2011" name="PLoS Biol.">
        <title>Gene gain and loss during evolution of obligate parasitism in the white rust pathogen of Arabidopsis thaliana.</title>
        <authorList>
            <person name="Kemen E."/>
            <person name="Gardiner A."/>
            <person name="Schultz-Larsen T."/>
            <person name="Kemen A.C."/>
            <person name="Balmuth A.L."/>
            <person name="Robert-Seilaniantz A."/>
            <person name="Bailey K."/>
            <person name="Holub E."/>
            <person name="Studholme D.J."/>
            <person name="Maclean D."/>
            <person name="Jones J.D."/>
        </authorList>
    </citation>
    <scope>NUCLEOTIDE SEQUENCE</scope>
</reference>
<dbReference type="HOGENOM" id="CLU_247360_0_0_1"/>
<dbReference type="PANTHER" id="PTHR43356:SF3">
    <property type="entry name" value="PHOSPHATE ACETYLTRANSFERASE"/>
    <property type="match status" value="1"/>
</dbReference>
<evidence type="ECO:0000256" key="10">
    <source>
        <dbReference type="ARBA" id="ARBA00023136"/>
    </source>
</evidence>
<dbReference type="Gene3D" id="1.10.287.70">
    <property type="match status" value="2"/>
</dbReference>